<accession>A0AAV5VHR3</accession>
<feature type="non-terminal residue" evidence="2">
    <location>
        <position position="1"/>
    </location>
</feature>
<keyword evidence="3" id="KW-1185">Reference proteome</keyword>
<feature type="compositionally biased region" description="Acidic residues" evidence="1">
    <location>
        <begin position="39"/>
        <end position="77"/>
    </location>
</feature>
<feature type="region of interest" description="Disordered" evidence="1">
    <location>
        <begin position="293"/>
        <end position="339"/>
    </location>
</feature>
<feature type="non-terminal residue" evidence="2">
    <location>
        <position position="339"/>
    </location>
</feature>
<evidence type="ECO:0000256" key="1">
    <source>
        <dbReference type="SAM" id="MobiDB-lite"/>
    </source>
</evidence>
<gene>
    <name evidence="2" type="ORF">PFISCL1PPCAC_9569</name>
</gene>
<feature type="compositionally biased region" description="Acidic residues" evidence="1">
    <location>
        <begin position="239"/>
        <end position="257"/>
    </location>
</feature>
<feature type="region of interest" description="Disordered" evidence="1">
    <location>
        <begin position="239"/>
        <end position="266"/>
    </location>
</feature>
<reference evidence="2" key="1">
    <citation type="submission" date="2023-10" db="EMBL/GenBank/DDBJ databases">
        <title>Genome assembly of Pristionchus species.</title>
        <authorList>
            <person name="Yoshida K."/>
            <person name="Sommer R.J."/>
        </authorList>
    </citation>
    <scope>NUCLEOTIDE SEQUENCE</scope>
    <source>
        <strain evidence="2">RS5133</strain>
    </source>
</reference>
<sequence>SSVSSFETTDAKLISEMRMNECIENVLNDGRKKTNSVEEEKEMEEFTCESGDESEVEDDAETEYGSDHEESIDEEEYRTDVTARYSDEEELEEGEIVDTQAAASSDTAVEECETMPPSSSDGLISVLESLQLHLPEEQRTRPTFSSMNPKFVRKLGPAPGGHFGAAPSAFAIYNAAASAELTRLAEIKNKKEEEYATDVTASDCEEEEEFGRQLGAAPAQNPSAGVAATEEYMAEMTCEEGEFEDGDERENEEDDETMEKNVEKKREGCRRDFLVSLRESAWQKLLQTGLRQAAERQQDAEVAQRGAGAEQLSSHTHCEKEEEAMEIGERVEEEKEEEE</sequence>
<feature type="region of interest" description="Disordered" evidence="1">
    <location>
        <begin position="30"/>
        <end position="107"/>
    </location>
</feature>
<dbReference type="AlphaFoldDB" id="A0AAV5VHR3"/>
<proteinExistence type="predicted"/>
<dbReference type="Proteomes" id="UP001432322">
    <property type="component" value="Unassembled WGS sequence"/>
</dbReference>
<protein>
    <submittedName>
        <fullName evidence="2">Uncharacterized protein</fullName>
    </submittedName>
</protein>
<evidence type="ECO:0000313" key="3">
    <source>
        <dbReference type="Proteomes" id="UP001432322"/>
    </source>
</evidence>
<feature type="region of interest" description="Disordered" evidence="1">
    <location>
        <begin position="193"/>
        <end position="225"/>
    </location>
</feature>
<feature type="compositionally biased region" description="Acidic residues" evidence="1">
    <location>
        <begin position="87"/>
        <end position="96"/>
    </location>
</feature>
<dbReference type="EMBL" id="BTSY01000003">
    <property type="protein sequence ID" value="GMT18272.1"/>
    <property type="molecule type" value="Genomic_DNA"/>
</dbReference>
<evidence type="ECO:0000313" key="2">
    <source>
        <dbReference type="EMBL" id="GMT18272.1"/>
    </source>
</evidence>
<name>A0AAV5VHR3_9BILA</name>
<comment type="caution">
    <text evidence="2">The sequence shown here is derived from an EMBL/GenBank/DDBJ whole genome shotgun (WGS) entry which is preliminary data.</text>
</comment>
<organism evidence="2 3">
    <name type="scientific">Pristionchus fissidentatus</name>
    <dbReference type="NCBI Taxonomy" id="1538716"/>
    <lineage>
        <taxon>Eukaryota</taxon>
        <taxon>Metazoa</taxon>
        <taxon>Ecdysozoa</taxon>
        <taxon>Nematoda</taxon>
        <taxon>Chromadorea</taxon>
        <taxon>Rhabditida</taxon>
        <taxon>Rhabditina</taxon>
        <taxon>Diplogasteromorpha</taxon>
        <taxon>Diplogasteroidea</taxon>
        <taxon>Neodiplogasteridae</taxon>
        <taxon>Pristionchus</taxon>
    </lineage>
</organism>